<protein>
    <recommendedName>
        <fullName evidence="2">SET domain-containing protein</fullName>
    </recommendedName>
</protein>
<dbReference type="AlphaFoldDB" id="A0AAD7NNR1"/>
<organism evidence="3 4">
    <name type="scientific">Mycena metata</name>
    <dbReference type="NCBI Taxonomy" id="1033252"/>
    <lineage>
        <taxon>Eukaryota</taxon>
        <taxon>Fungi</taxon>
        <taxon>Dikarya</taxon>
        <taxon>Basidiomycota</taxon>
        <taxon>Agaricomycotina</taxon>
        <taxon>Agaricomycetes</taxon>
        <taxon>Agaricomycetidae</taxon>
        <taxon>Agaricales</taxon>
        <taxon>Marasmiineae</taxon>
        <taxon>Mycenaceae</taxon>
        <taxon>Mycena</taxon>
    </lineage>
</organism>
<sequence length="385" mass="42390">MPVTKIASTTFPNIAIVDVLGKGKGVIAKEDISRGTLIVSEKPRITLPRHPSQSTNTLSNLSREDSLFLLSFPCGPDEHPIFGRRKHFTPCVGDDAVGSGLCPTICRVNHTCYSPKGRPNAAYFWNVNSKHEELWAIKEIQAGQEIEVSYMEDIENYQNPLVLLRQKFGFQCSCPGCARSAAEQTESERRIRAYNDFVRDLPSRFGPESPLEILRDIETQVLIICEEGYTGEVGARAHDAFQLCAYYGDADSAKKWEAICRDCHALYHGRSESFEKARRLAAKPQDFRAWGQLGRRKLRGPSKQVLEYCYPETQMMTNATPSGIGSSSSAVALTPQAVVEGTPTIVAPAAISHAISTAGKLSKGQKKNAKAKAKKEAAKLATQRD</sequence>
<dbReference type="Gene3D" id="2.170.270.10">
    <property type="entry name" value="SET domain"/>
    <property type="match status" value="1"/>
</dbReference>
<evidence type="ECO:0000256" key="1">
    <source>
        <dbReference type="SAM" id="MobiDB-lite"/>
    </source>
</evidence>
<dbReference type="EMBL" id="JARKIB010000018">
    <property type="protein sequence ID" value="KAJ7769327.1"/>
    <property type="molecule type" value="Genomic_DNA"/>
</dbReference>
<dbReference type="InterPro" id="IPR001214">
    <property type="entry name" value="SET_dom"/>
</dbReference>
<comment type="caution">
    <text evidence="3">The sequence shown here is derived from an EMBL/GenBank/DDBJ whole genome shotgun (WGS) entry which is preliminary data.</text>
</comment>
<feature type="compositionally biased region" description="Basic residues" evidence="1">
    <location>
        <begin position="363"/>
        <end position="373"/>
    </location>
</feature>
<evidence type="ECO:0000313" key="4">
    <source>
        <dbReference type="Proteomes" id="UP001215598"/>
    </source>
</evidence>
<dbReference type="Proteomes" id="UP001215598">
    <property type="component" value="Unassembled WGS sequence"/>
</dbReference>
<dbReference type="InterPro" id="IPR053185">
    <property type="entry name" value="SET_domain_protein"/>
</dbReference>
<dbReference type="Pfam" id="PF00856">
    <property type="entry name" value="SET"/>
    <property type="match status" value="1"/>
</dbReference>
<keyword evidence="4" id="KW-1185">Reference proteome</keyword>
<feature type="region of interest" description="Disordered" evidence="1">
    <location>
        <begin position="358"/>
        <end position="385"/>
    </location>
</feature>
<dbReference type="PANTHER" id="PTHR47332">
    <property type="entry name" value="SET DOMAIN-CONTAINING PROTEIN 5"/>
    <property type="match status" value="1"/>
</dbReference>
<proteinExistence type="predicted"/>
<evidence type="ECO:0000313" key="3">
    <source>
        <dbReference type="EMBL" id="KAJ7769327.1"/>
    </source>
</evidence>
<accession>A0AAD7NNR1</accession>
<name>A0AAD7NNR1_9AGAR</name>
<reference evidence="3" key="1">
    <citation type="submission" date="2023-03" db="EMBL/GenBank/DDBJ databases">
        <title>Massive genome expansion in bonnet fungi (Mycena s.s.) driven by repeated elements and novel gene families across ecological guilds.</title>
        <authorList>
            <consortium name="Lawrence Berkeley National Laboratory"/>
            <person name="Harder C.B."/>
            <person name="Miyauchi S."/>
            <person name="Viragh M."/>
            <person name="Kuo A."/>
            <person name="Thoen E."/>
            <person name="Andreopoulos B."/>
            <person name="Lu D."/>
            <person name="Skrede I."/>
            <person name="Drula E."/>
            <person name="Henrissat B."/>
            <person name="Morin E."/>
            <person name="Kohler A."/>
            <person name="Barry K."/>
            <person name="LaButti K."/>
            <person name="Morin E."/>
            <person name="Salamov A."/>
            <person name="Lipzen A."/>
            <person name="Mereny Z."/>
            <person name="Hegedus B."/>
            <person name="Baldrian P."/>
            <person name="Stursova M."/>
            <person name="Weitz H."/>
            <person name="Taylor A."/>
            <person name="Grigoriev I.V."/>
            <person name="Nagy L.G."/>
            <person name="Martin F."/>
            <person name="Kauserud H."/>
        </authorList>
    </citation>
    <scope>NUCLEOTIDE SEQUENCE</scope>
    <source>
        <strain evidence="3">CBHHK182m</strain>
    </source>
</reference>
<gene>
    <name evidence="3" type="ORF">B0H16DRAFT_1365477</name>
</gene>
<dbReference type="PANTHER" id="PTHR47332:SF4">
    <property type="entry name" value="SET DOMAIN-CONTAINING PROTEIN 5"/>
    <property type="match status" value="1"/>
</dbReference>
<dbReference type="SUPFAM" id="SSF82199">
    <property type="entry name" value="SET domain"/>
    <property type="match status" value="1"/>
</dbReference>
<dbReference type="PROSITE" id="PS50280">
    <property type="entry name" value="SET"/>
    <property type="match status" value="1"/>
</dbReference>
<feature type="domain" description="SET" evidence="2">
    <location>
        <begin position="12"/>
        <end position="151"/>
    </location>
</feature>
<evidence type="ECO:0000259" key="2">
    <source>
        <dbReference type="PROSITE" id="PS50280"/>
    </source>
</evidence>
<dbReference type="CDD" id="cd20071">
    <property type="entry name" value="SET_SMYD"/>
    <property type="match status" value="1"/>
</dbReference>
<feature type="compositionally biased region" description="Basic and acidic residues" evidence="1">
    <location>
        <begin position="374"/>
        <end position="385"/>
    </location>
</feature>
<dbReference type="InterPro" id="IPR046341">
    <property type="entry name" value="SET_dom_sf"/>
</dbReference>